<comment type="caution">
    <text evidence="6">The sequence shown here is derived from an EMBL/GenBank/DDBJ whole genome shotgun (WGS) entry which is preliminary data.</text>
</comment>
<dbReference type="PANTHER" id="PTHR30411">
    <property type="entry name" value="CYTOPLASMIC PROTEIN"/>
    <property type="match status" value="1"/>
</dbReference>
<dbReference type="InterPro" id="IPR036754">
    <property type="entry name" value="YbaK/aa-tRNA-synt-asso_dom_sf"/>
</dbReference>
<dbReference type="CDD" id="cd00002">
    <property type="entry name" value="YbaK_deacylase"/>
    <property type="match status" value="1"/>
</dbReference>
<dbReference type="NCBIfam" id="TIGR00011">
    <property type="entry name" value="YbaK_EbsC"/>
    <property type="match status" value="1"/>
</dbReference>
<gene>
    <name evidence="6" type="primary">ybaK</name>
    <name evidence="6" type="ORF">ABDK96_01100</name>
</gene>
<proteinExistence type="inferred from homology"/>
<accession>A0ABV0IDN6</accession>
<dbReference type="Gene3D" id="3.90.960.10">
    <property type="entry name" value="YbaK/aminoacyl-tRNA synthetase-associated domain"/>
    <property type="match status" value="1"/>
</dbReference>
<keyword evidence="2 4" id="KW-0648">Protein biosynthesis</keyword>
<evidence type="ECO:0000256" key="2">
    <source>
        <dbReference type="ARBA" id="ARBA00022917"/>
    </source>
</evidence>
<feature type="domain" description="YbaK/aminoacyl-tRNA synthetase-associated" evidence="5">
    <location>
        <begin position="48"/>
        <end position="158"/>
    </location>
</feature>
<organism evidence="6 7">
    <name type="scientific">Citricoccus nitrophenolicus</name>
    <dbReference type="NCBI Taxonomy" id="863575"/>
    <lineage>
        <taxon>Bacteria</taxon>
        <taxon>Bacillati</taxon>
        <taxon>Actinomycetota</taxon>
        <taxon>Actinomycetes</taxon>
        <taxon>Micrococcales</taxon>
        <taxon>Micrococcaceae</taxon>
        <taxon>Citricoccus</taxon>
    </lineage>
</organism>
<keyword evidence="3 4" id="KW-0456">Lyase</keyword>
<reference evidence="6 7" key="1">
    <citation type="submission" date="2024-05" db="EMBL/GenBank/DDBJ databases">
        <authorList>
            <person name="Yi C."/>
        </authorList>
    </citation>
    <scope>NUCLEOTIDE SEQUENCE [LARGE SCALE GENOMIC DNA]</scope>
    <source>
        <strain evidence="6 7">XS13</strain>
    </source>
</reference>
<dbReference type="EMBL" id="JBDXMX010000001">
    <property type="protein sequence ID" value="MEO9246276.1"/>
    <property type="molecule type" value="Genomic_DNA"/>
</dbReference>
<dbReference type="Proteomes" id="UP001484097">
    <property type="component" value="Unassembled WGS sequence"/>
</dbReference>
<evidence type="ECO:0000256" key="1">
    <source>
        <dbReference type="ARBA" id="ARBA00009798"/>
    </source>
</evidence>
<comment type="similarity">
    <text evidence="1 4">Belongs to the prolyl-tRNA editing family. YbaK/EbsC subfamily.</text>
</comment>
<sequence length="171" mass="17227">MAWRPTAATPALTALHRAGVAHEVLEFEMDESAPGTGAGADAGYGLRAAAALGADPRHVFKTLMVQVPDGSLAAGVVPVAGTLDLKALAAALGVKRVTMADPALAERRTGYVVGGISPLGQRQRCPVVLDSSALALPTLLVSGGLRGLEVRLAPEDLVHALGAAVADIASP</sequence>
<evidence type="ECO:0000313" key="6">
    <source>
        <dbReference type="EMBL" id="MEO9246276.1"/>
    </source>
</evidence>
<evidence type="ECO:0000259" key="5">
    <source>
        <dbReference type="Pfam" id="PF04073"/>
    </source>
</evidence>
<dbReference type="SUPFAM" id="SSF55826">
    <property type="entry name" value="YbaK/ProRS associated domain"/>
    <property type="match status" value="1"/>
</dbReference>
<name>A0ABV0IDN6_9MICC</name>
<keyword evidence="7" id="KW-1185">Reference proteome</keyword>
<dbReference type="Pfam" id="PF04073">
    <property type="entry name" value="tRNA_edit"/>
    <property type="match status" value="1"/>
</dbReference>
<evidence type="ECO:0000313" key="7">
    <source>
        <dbReference type="Proteomes" id="UP001484097"/>
    </source>
</evidence>
<evidence type="ECO:0000256" key="4">
    <source>
        <dbReference type="PIRNR" id="PIRNR006181"/>
    </source>
</evidence>
<dbReference type="InterPro" id="IPR004369">
    <property type="entry name" value="Prolyl-tRNA_editing_YbaK/EbsC"/>
</dbReference>
<dbReference type="RefSeq" id="WP_347918233.1">
    <property type="nucleotide sequence ID" value="NZ_JBDXMX010000001.1"/>
</dbReference>
<dbReference type="InterPro" id="IPR007214">
    <property type="entry name" value="YbaK/aa-tRNA-synth-assoc-dom"/>
</dbReference>
<dbReference type="PANTHER" id="PTHR30411:SF0">
    <property type="entry name" value="CYS-TRNA(PRO)_CYS-TRNA(CYS) DEACYLASE YBAK"/>
    <property type="match status" value="1"/>
</dbReference>
<evidence type="ECO:0000256" key="3">
    <source>
        <dbReference type="ARBA" id="ARBA00023239"/>
    </source>
</evidence>
<protein>
    <recommendedName>
        <fullName evidence="4">Cys-tRNA(Pro)/Cys-tRNA(Cys) deacylase</fullName>
        <ecNumber evidence="4">4.2.-.-</ecNumber>
    </recommendedName>
</protein>
<dbReference type="EC" id="4.2.-.-" evidence="4"/>
<dbReference type="PIRSF" id="PIRSF006181">
    <property type="entry name" value="EbsC_YbaK"/>
    <property type="match status" value="1"/>
</dbReference>